<feature type="transmembrane region" description="Helical" evidence="1">
    <location>
        <begin position="20"/>
        <end position="42"/>
    </location>
</feature>
<reference evidence="2 3" key="1">
    <citation type="submission" date="2018-11" db="EMBL/GenBank/DDBJ databases">
        <title>Gordonia insulae sp. nov., isolated from an island soil.</title>
        <authorList>
            <person name="Kim Y.S."/>
            <person name="Kim S.B."/>
        </authorList>
    </citation>
    <scope>NUCLEOTIDE SEQUENCE [LARGE SCALE GENOMIC DNA]</scope>
    <source>
        <strain evidence="2 3">MMS17-SY073</strain>
    </source>
</reference>
<evidence type="ECO:0000256" key="1">
    <source>
        <dbReference type="SAM" id="Phobius"/>
    </source>
</evidence>
<dbReference type="EMBL" id="CP033972">
    <property type="protein sequence ID" value="AZG47721.1"/>
    <property type="molecule type" value="Genomic_DNA"/>
</dbReference>
<keyword evidence="3" id="KW-1185">Reference proteome</keyword>
<evidence type="ECO:0000313" key="2">
    <source>
        <dbReference type="EMBL" id="AZG47721.1"/>
    </source>
</evidence>
<keyword evidence="1" id="KW-0472">Membrane</keyword>
<dbReference type="KEGG" id="gom:D7316_04333"/>
<dbReference type="Proteomes" id="UP000271469">
    <property type="component" value="Chromosome"/>
</dbReference>
<gene>
    <name evidence="2" type="ORF">D7316_04333</name>
</gene>
<evidence type="ECO:0000313" key="3">
    <source>
        <dbReference type="Proteomes" id="UP000271469"/>
    </source>
</evidence>
<dbReference type="AlphaFoldDB" id="A0A3G8JRG8"/>
<sequence>MTTATSPAARIDPPTGHRRWPMIIDIVGALIPQVMVLAFLVFPY</sequence>
<protein>
    <submittedName>
        <fullName evidence="2">Uncharacterized protein</fullName>
    </submittedName>
</protein>
<organism evidence="2 3">
    <name type="scientific">Gordonia insulae</name>
    <dbReference type="NCBI Taxonomy" id="2420509"/>
    <lineage>
        <taxon>Bacteria</taxon>
        <taxon>Bacillati</taxon>
        <taxon>Actinomycetota</taxon>
        <taxon>Actinomycetes</taxon>
        <taxon>Mycobacteriales</taxon>
        <taxon>Gordoniaceae</taxon>
        <taxon>Gordonia</taxon>
    </lineage>
</organism>
<accession>A0A3G8JRG8</accession>
<proteinExistence type="predicted"/>
<keyword evidence="1" id="KW-0812">Transmembrane</keyword>
<name>A0A3G8JRG8_9ACTN</name>
<keyword evidence="1" id="KW-1133">Transmembrane helix</keyword>
<dbReference type="RefSeq" id="WP_269462508.1">
    <property type="nucleotide sequence ID" value="NZ_CP033972.1"/>
</dbReference>